<comment type="caution">
    <text evidence="1">The sequence shown here is derived from an EMBL/GenBank/DDBJ whole genome shotgun (WGS) entry which is preliminary data.</text>
</comment>
<dbReference type="RefSeq" id="XP_025395301.1">
    <property type="nucleotide sequence ID" value="XM_025538840.1"/>
</dbReference>
<dbReference type="Proteomes" id="UP000247233">
    <property type="component" value="Unassembled WGS sequence"/>
</dbReference>
<evidence type="ECO:0000313" key="2">
    <source>
        <dbReference type="Proteomes" id="UP000247233"/>
    </source>
</evidence>
<feature type="non-terminal residue" evidence="1">
    <location>
        <position position="1"/>
    </location>
</feature>
<keyword evidence="2" id="KW-1185">Reference proteome</keyword>
<dbReference type="EMBL" id="MSFL01000035">
    <property type="protein sequence ID" value="PWY68591.1"/>
    <property type="molecule type" value="Genomic_DNA"/>
</dbReference>
<dbReference type="Pfam" id="PF12311">
    <property type="entry name" value="DUF3632"/>
    <property type="match status" value="1"/>
</dbReference>
<dbReference type="InterPro" id="IPR022085">
    <property type="entry name" value="OpdG"/>
</dbReference>
<dbReference type="STRING" id="1448321.A0A317V5M7"/>
<dbReference type="OrthoDB" id="3350591at2759"/>
<dbReference type="VEuPathDB" id="FungiDB:BO70DRAFT_255339"/>
<protein>
    <submittedName>
        <fullName evidence="1">Uncharacterized protein</fullName>
    </submittedName>
</protein>
<reference evidence="1 2" key="1">
    <citation type="submission" date="2016-12" db="EMBL/GenBank/DDBJ databases">
        <title>The genomes of Aspergillus section Nigri reveals drivers in fungal speciation.</title>
        <authorList>
            <consortium name="DOE Joint Genome Institute"/>
            <person name="Vesth T.C."/>
            <person name="Nybo J."/>
            <person name="Theobald S."/>
            <person name="Brandl J."/>
            <person name="Frisvad J.C."/>
            <person name="Nielsen K.F."/>
            <person name="Lyhne E.K."/>
            <person name="Kogle M.E."/>
            <person name="Kuo A."/>
            <person name="Riley R."/>
            <person name="Clum A."/>
            <person name="Nolan M."/>
            <person name="Lipzen A."/>
            <person name="Salamov A."/>
            <person name="Henrissat B."/>
            <person name="Wiebenga A."/>
            <person name="De Vries R.P."/>
            <person name="Grigoriev I.V."/>
            <person name="Mortensen U.H."/>
            <person name="Andersen M.R."/>
            <person name="Baker S.E."/>
        </authorList>
    </citation>
    <scope>NUCLEOTIDE SEQUENCE [LARGE SCALE GENOMIC DNA]</scope>
    <source>
        <strain evidence="1 2">CBS 117.55</strain>
    </source>
</reference>
<accession>A0A317V5M7</accession>
<gene>
    <name evidence="1" type="ORF">BO70DRAFT_255339</name>
</gene>
<feature type="non-terminal residue" evidence="1">
    <location>
        <position position="114"/>
    </location>
</feature>
<organism evidence="1 2">
    <name type="scientific">Aspergillus heteromorphus CBS 117.55</name>
    <dbReference type="NCBI Taxonomy" id="1448321"/>
    <lineage>
        <taxon>Eukaryota</taxon>
        <taxon>Fungi</taxon>
        <taxon>Dikarya</taxon>
        <taxon>Ascomycota</taxon>
        <taxon>Pezizomycotina</taxon>
        <taxon>Eurotiomycetes</taxon>
        <taxon>Eurotiomycetidae</taxon>
        <taxon>Eurotiales</taxon>
        <taxon>Aspergillaceae</taxon>
        <taxon>Aspergillus</taxon>
        <taxon>Aspergillus subgen. Circumdati</taxon>
    </lineage>
</organism>
<name>A0A317V5M7_9EURO</name>
<sequence length="114" mass="13577">PGEEEPEEWPNMNALFAHEGSTHIRRHYPDFAIWTMRDAFEERPEPGDSSFEGMKDQHIIAAAQYILWDGQELFKHIICPDPHQDMQGWQPGLLYFGDHSFSLQGWQFWKKWFQ</sequence>
<evidence type="ECO:0000313" key="1">
    <source>
        <dbReference type="EMBL" id="PWY68591.1"/>
    </source>
</evidence>
<dbReference type="AlphaFoldDB" id="A0A317V5M7"/>
<dbReference type="GeneID" id="37061077"/>
<proteinExistence type="predicted"/>